<evidence type="ECO:0000313" key="3">
    <source>
        <dbReference type="Proteomes" id="UP000612055"/>
    </source>
</evidence>
<organism evidence="2 3">
    <name type="scientific">Edaphochlamys debaryana</name>
    <dbReference type="NCBI Taxonomy" id="47281"/>
    <lineage>
        <taxon>Eukaryota</taxon>
        <taxon>Viridiplantae</taxon>
        <taxon>Chlorophyta</taxon>
        <taxon>core chlorophytes</taxon>
        <taxon>Chlorophyceae</taxon>
        <taxon>CS clade</taxon>
        <taxon>Chlamydomonadales</taxon>
        <taxon>Chlamydomonadales incertae sedis</taxon>
        <taxon>Edaphochlamys</taxon>
    </lineage>
</organism>
<dbReference type="EMBL" id="JAEHOE010000122">
    <property type="protein sequence ID" value="KAG2485802.1"/>
    <property type="molecule type" value="Genomic_DNA"/>
</dbReference>
<protein>
    <recommendedName>
        <fullName evidence="1">Apple domain-containing protein</fullName>
    </recommendedName>
</protein>
<name>A0A836BR66_9CHLO</name>
<evidence type="ECO:0000259" key="1">
    <source>
        <dbReference type="Pfam" id="PF00024"/>
    </source>
</evidence>
<evidence type="ECO:0000313" key="2">
    <source>
        <dbReference type="EMBL" id="KAG2485802.1"/>
    </source>
</evidence>
<keyword evidence="3" id="KW-1185">Reference proteome</keyword>
<reference evidence="2" key="1">
    <citation type="journal article" date="2020" name="bioRxiv">
        <title>Comparative genomics of Chlamydomonas.</title>
        <authorList>
            <person name="Craig R.J."/>
            <person name="Hasan A.R."/>
            <person name="Ness R.W."/>
            <person name="Keightley P.D."/>
        </authorList>
    </citation>
    <scope>NUCLEOTIDE SEQUENCE</scope>
    <source>
        <strain evidence="2">CCAP 11/70</strain>
    </source>
</reference>
<dbReference type="OrthoDB" id="37305at3166"/>
<gene>
    <name evidence="2" type="ORF">HYH03_015513</name>
</gene>
<dbReference type="Pfam" id="PF00024">
    <property type="entry name" value="PAN_1"/>
    <property type="match status" value="1"/>
</dbReference>
<accession>A0A836BR66</accession>
<dbReference type="Gene3D" id="3.50.4.10">
    <property type="entry name" value="Hepatocyte Growth Factor"/>
    <property type="match status" value="1"/>
</dbReference>
<dbReference type="AlphaFoldDB" id="A0A836BR66"/>
<dbReference type="Proteomes" id="UP000612055">
    <property type="component" value="Unassembled WGS sequence"/>
</dbReference>
<comment type="caution">
    <text evidence="2">The sequence shown here is derived from an EMBL/GenBank/DDBJ whole genome shotgun (WGS) entry which is preliminary data.</text>
</comment>
<dbReference type="InterPro" id="IPR003609">
    <property type="entry name" value="Pan_app"/>
</dbReference>
<sequence>MDSRCKGFNSVGWYKTVVSPTTPYLGLCFYVKITGSDVGCLEGYDVRGRDLVFWVSVVSRAICREICRLDPRCVFFIYNQDAGTCMLRDLYLEGNPGTTDPFMLVRPELAACLGSTNFGQFYCVTGYDVNGDHVRSVFYAADIEECRVAFFLFLTDKRRCVLKKNQFNGVSGSTGPLSLISYACFRVY</sequence>
<feature type="domain" description="Apple" evidence="1">
    <location>
        <begin position="42"/>
        <end position="89"/>
    </location>
</feature>
<proteinExistence type="predicted"/>